<sequence>MWHWRNLVSSLGGPGVATGQIVDADHDTQSRAFGALVDERWVSADAHMSTGVTALLVRGLPIPMSFWSQPELGCGVDFEVGIDLVQNERSWARVASFMSKLAMATGKSVVLGPPGSAALADMTVVASPTDGVVRLREPKATEPVKTVNTRSGPDVDGTPWVLGHYASFGEIKRTFWPGVPHDPDDPEPPFSERDPRDIP</sequence>
<evidence type="ECO:0000313" key="2">
    <source>
        <dbReference type="EMBL" id="MDL9979072.1"/>
    </source>
</evidence>
<dbReference type="EMBL" id="JASXSZ010000002">
    <property type="protein sequence ID" value="MDL9979072.1"/>
    <property type="molecule type" value="Genomic_DNA"/>
</dbReference>
<evidence type="ECO:0000313" key="3">
    <source>
        <dbReference type="Proteomes" id="UP001235064"/>
    </source>
</evidence>
<feature type="compositionally biased region" description="Basic and acidic residues" evidence="1">
    <location>
        <begin position="190"/>
        <end position="199"/>
    </location>
</feature>
<gene>
    <name evidence="2" type="ORF">QSV35_06990</name>
</gene>
<organism evidence="2 3">
    <name type="scientific">Microbacterium candidum</name>
    <dbReference type="NCBI Taxonomy" id="3041922"/>
    <lineage>
        <taxon>Bacteria</taxon>
        <taxon>Bacillati</taxon>
        <taxon>Actinomycetota</taxon>
        <taxon>Actinomycetes</taxon>
        <taxon>Micrococcales</taxon>
        <taxon>Microbacteriaceae</taxon>
        <taxon>Microbacterium</taxon>
    </lineage>
</organism>
<dbReference type="Proteomes" id="UP001235064">
    <property type="component" value="Unassembled WGS sequence"/>
</dbReference>
<dbReference type="RefSeq" id="WP_286287945.1">
    <property type="nucleotide sequence ID" value="NZ_JASXSZ010000002.1"/>
</dbReference>
<accession>A0ABT7MX94</accession>
<keyword evidence="3" id="KW-1185">Reference proteome</keyword>
<evidence type="ECO:0000256" key="1">
    <source>
        <dbReference type="SAM" id="MobiDB-lite"/>
    </source>
</evidence>
<name>A0ABT7MX94_9MICO</name>
<comment type="caution">
    <text evidence="2">The sequence shown here is derived from an EMBL/GenBank/DDBJ whole genome shotgun (WGS) entry which is preliminary data.</text>
</comment>
<protein>
    <submittedName>
        <fullName evidence="2">Uncharacterized protein</fullName>
    </submittedName>
</protein>
<feature type="region of interest" description="Disordered" evidence="1">
    <location>
        <begin position="176"/>
        <end position="199"/>
    </location>
</feature>
<proteinExistence type="predicted"/>
<reference evidence="2 3" key="1">
    <citation type="submission" date="2023-06" db="EMBL/GenBank/DDBJ databases">
        <title>Microbacterium sp. nov., isolated from a waste landfill.</title>
        <authorList>
            <person name="Wen W."/>
        </authorList>
    </citation>
    <scope>NUCLEOTIDE SEQUENCE [LARGE SCALE GENOMIC DNA]</scope>
    <source>
        <strain evidence="2 3">ASV49</strain>
    </source>
</reference>